<organism evidence="4 5">
    <name type="scientific">Puccinia graminis f. sp. tritici</name>
    <dbReference type="NCBI Taxonomy" id="56615"/>
    <lineage>
        <taxon>Eukaryota</taxon>
        <taxon>Fungi</taxon>
        <taxon>Dikarya</taxon>
        <taxon>Basidiomycota</taxon>
        <taxon>Pucciniomycotina</taxon>
        <taxon>Pucciniomycetes</taxon>
        <taxon>Pucciniales</taxon>
        <taxon>Pucciniaceae</taxon>
        <taxon>Puccinia</taxon>
    </lineage>
</organism>
<dbReference type="PROSITE" id="PS50048">
    <property type="entry name" value="ZN2_CY6_FUNGAL_2"/>
    <property type="match status" value="1"/>
</dbReference>
<feature type="region of interest" description="Disordered" evidence="2">
    <location>
        <begin position="934"/>
        <end position="978"/>
    </location>
</feature>
<dbReference type="PANTHER" id="PTHR31668">
    <property type="entry name" value="GLUCOSE TRANSPORT TRANSCRIPTION REGULATOR RGT1-RELATED-RELATED"/>
    <property type="match status" value="1"/>
</dbReference>
<proteinExistence type="predicted"/>
<dbReference type="GO" id="GO:0001080">
    <property type="term" value="P:nitrogen catabolite activation of transcription from RNA polymerase II promoter"/>
    <property type="evidence" value="ECO:0007669"/>
    <property type="project" value="TreeGrafter"/>
</dbReference>
<dbReference type="AlphaFoldDB" id="A0A5B0SG60"/>
<dbReference type="SMART" id="SM00066">
    <property type="entry name" value="GAL4"/>
    <property type="match status" value="1"/>
</dbReference>
<feature type="compositionally biased region" description="Low complexity" evidence="2">
    <location>
        <begin position="950"/>
        <end position="964"/>
    </location>
</feature>
<gene>
    <name evidence="4" type="ORF">PGTUg99_003915</name>
</gene>
<reference evidence="4 5" key="1">
    <citation type="submission" date="2019-05" db="EMBL/GenBank/DDBJ databases">
        <title>Emergence of the Ug99 lineage of the wheat stem rust pathogen through somatic hybridization.</title>
        <authorList>
            <person name="Li F."/>
            <person name="Upadhyaya N.M."/>
            <person name="Sperschneider J."/>
            <person name="Matny O."/>
            <person name="Nguyen-Phuc H."/>
            <person name="Mago R."/>
            <person name="Raley C."/>
            <person name="Miller M.E."/>
            <person name="Silverstein K.A.T."/>
            <person name="Henningsen E."/>
            <person name="Hirsch C.D."/>
            <person name="Visser B."/>
            <person name="Pretorius Z.A."/>
            <person name="Steffenson B.J."/>
            <person name="Schwessinger B."/>
            <person name="Dodds P.N."/>
            <person name="Figueroa M."/>
        </authorList>
    </citation>
    <scope>NUCLEOTIDE SEQUENCE [LARGE SCALE GENOMIC DNA]</scope>
    <source>
        <strain evidence="4 5">Ug99</strain>
    </source>
</reference>
<dbReference type="CDD" id="cd00067">
    <property type="entry name" value="GAL4"/>
    <property type="match status" value="1"/>
</dbReference>
<feature type="region of interest" description="Disordered" evidence="2">
    <location>
        <begin position="1035"/>
        <end position="1076"/>
    </location>
</feature>
<feature type="compositionally biased region" description="Polar residues" evidence="2">
    <location>
        <begin position="1046"/>
        <end position="1065"/>
    </location>
</feature>
<dbReference type="InterPro" id="IPR050797">
    <property type="entry name" value="Carb_Metab_Trans_Reg"/>
</dbReference>
<feature type="compositionally biased region" description="Polar residues" evidence="2">
    <location>
        <begin position="934"/>
        <end position="944"/>
    </location>
</feature>
<dbReference type="EMBL" id="VDEP01000021">
    <property type="protein sequence ID" value="KAA1136832.1"/>
    <property type="molecule type" value="Genomic_DNA"/>
</dbReference>
<dbReference type="InterPro" id="IPR001138">
    <property type="entry name" value="Zn2Cys6_DnaBD"/>
</dbReference>
<feature type="domain" description="Zn(2)-C6 fungal-type" evidence="3">
    <location>
        <begin position="32"/>
        <end position="63"/>
    </location>
</feature>
<dbReference type="PROSITE" id="PS00463">
    <property type="entry name" value="ZN2_CY6_FUNGAL_1"/>
    <property type="match status" value="1"/>
</dbReference>
<evidence type="ECO:0000256" key="1">
    <source>
        <dbReference type="ARBA" id="ARBA00023242"/>
    </source>
</evidence>
<dbReference type="InterPro" id="IPR036864">
    <property type="entry name" value="Zn2-C6_fun-type_DNA-bd_sf"/>
</dbReference>
<dbReference type="Pfam" id="PF00172">
    <property type="entry name" value="Zn_clus"/>
    <property type="match status" value="1"/>
</dbReference>
<dbReference type="GO" id="GO:0005634">
    <property type="term" value="C:nucleus"/>
    <property type="evidence" value="ECO:0007669"/>
    <property type="project" value="TreeGrafter"/>
</dbReference>
<comment type="caution">
    <text evidence="4">The sequence shown here is derived from an EMBL/GenBank/DDBJ whole genome shotgun (WGS) entry which is preliminary data.</text>
</comment>
<dbReference type="Gene3D" id="4.10.240.10">
    <property type="entry name" value="Zn(2)-C6 fungal-type DNA-binding domain"/>
    <property type="match status" value="1"/>
</dbReference>
<dbReference type="GO" id="GO:0008270">
    <property type="term" value="F:zinc ion binding"/>
    <property type="evidence" value="ECO:0007669"/>
    <property type="project" value="InterPro"/>
</dbReference>
<dbReference type="SUPFAM" id="SSF57701">
    <property type="entry name" value="Zn2/Cys6 DNA-binding domain"/>
    <property type="match status" value="1"/>
</dbReference>
<accession>A0A5B0SG60</accession>
<dbReference type="Proteomes" id="UP000325313">
    <property type="component" value="Unassembled WGS sequence"/>
</dbReference>
<keyword evidence="1" id="KW-0539">Nucleus</keyword>
<evidence type="ECO:0000313" key="5">
    <source>
        <dbReference type="Proteomes" id="UP000325313"/>
    </source>
</evidence>
<dbReference type="GO" id="GO:0000981">
    <property type="term" value="F:DNA-binding transcription factor activity, RNA polymerase II-specific"/>
    <property type="evidence" value="ECO:0007669"/>
    <property type="project" value="InterPro"/>
</dbReference>
<evidence type="ECO:0000259" key="3">
    <source>
        <dbReference type="PROSITE" id="PS50048"/>
    </source>
</evidence>
<evidence type="ECO:0000256" key="2">
    <source>
        <dbReference type="SAM" id="MobiDB-lite"/>
    </source>
</evidence>
<feature type="compositionally biased region" description="Polar residues" evidence="2">
    <location>
        <begin position="1"/>
        <end position="12"/>
    </location>
</feature>
<sequence length="1141" mass="126777">MADQPLLSQHTASEPIANLTGDLPSGRQLRKSCRFCRSRKIRCTGETDIGCLACRNRNQKCVYEPTAAMGRPRKYPRTEYCEDPNAPLPMNLNSHPSSHFFEGGWNHSTLFMRTLQPHEYEQGPSGSFDSAVWRPLDEENRSAPFHFNPSVNMLRNRPFMPTLGGLPIPLNHQKILSNQIPRGNDGTFLNRILCSPSPAASLGNSMNFHHASTNPTEFPCDEARFQHSACSSRRISFEQNQMAYNSMDSAGARSPPLVLSHGPNALVNTHQIISTCDAGQIFQHFKGTTLHVTTQAHLEFILREYPNRYAPAPPHKHPSVLEPKLYHTMLADVISWIVCAQASVSDRQDSSFSTQEPLFLQMLEYDRGENSHQDLPIIGAEGGLNPLIQLSYQELNSIYSQWLRANPFAFLFNDAAPSQHCIHLTENSAFLATVVGWHFYLSSRSRNYGSPQTPDNYPHMSPRCHMPFFEYAEAQLMGRAMCVNRSTLSIVQGLILLGAFRSVDSQPRCGWALLSVAHLLSKEYLSPAKRLKRPRNLNGELDVEENKILGINWLMCLYKTWTLLSMKFPKGKVYAMIDGSPSYLEAFLNHARVNDSTTQTEWANRSLLNSSQILEVFCTLCQEDPSNSLVPDPMAKPSSSDLLYENKVYLIRWLMDTAKMRCQVMGSYDSPPSNPGRWTSSNRHDVRNAHANIVLAVVFSIFALSRLVPLEEMTLTTFTRIPLPIFRDVLKLLQIISVEGADSIVANTASLDQSSRLGEALLLRILRGLFPCFMILAQAFSNTLPEFVNASTADSNHITNQLIDVVESLGRFASAGLSLYPIDDFQIMEDIRIKMVSLSVSVSSQTNSSQESSGAFQPPASVSFLEPAQGFVKLQPRDPIGPEPFGNRDHPVITQRPSIPINYYPSESDNMIDRDSTPTKGASVEAFFPSNNCAQPPYQMTSNDVGGVLSSPPLSDPPSSTSYPFQSNHDPETKSENLLIPSQGTGLLLSLSDSQGLIEPSEMSATDLNPGVFTCPRGADQYFCTLDSDSSWVNQPPLHQIDLDSHSQPQALDSFPRTRTPNQLSPPAGSPPSYRLHSPCLDYFPNQSELREGSMASFLLSDSTNRALEAPQLTEHSSGFHYDALTRHGVSGTSTPARQAR</sequence>
<evidence type="ECO:0000313" key="4">
    <source>
        <dbReference type="EMBL" id="KAA1136832.1"/>
    </source>
</evidence>
<feature type="region of interest" description="Disordered" evidence="2">
    <location>
        <begin position="1"/>
        <end position="23"/>
    </location>
</feature>
<name>A0A5B0SG60_PUCGR</name>
<protein>
    <recommendedName>
        <fullName evidence="3">Zn(2)-C6 fungal-type domain-containing protein</fullName>
    </recommendedName>
</protein>
<dbReference type="PANTHER" id="PTHR31668:SF4">
    <property type="entry name" value="TRANSCRIPTIONAL ACTIVATOR PROTEIN DAL81"/>
    <property type="match status" value="1"/>
</dbReference>